<protein>
    <submittedName>
        <fullName evidence="2">Uncharacterized protein</fullName>
    </submittedName>
</protein>
<name>A0A7D5EWW0_9MICO</name>
<dbReference type="Proteomes" id="UP000509638">
    <property type="component" value="Chromosome"/>
</dbReference>
<gene>
    <name evidence="2" type="ORF">HW566_07585</name>
</gene>
<sequence length="48" mass="4882">MRGDDVAGLGLIDEDEFVVQSVAAGHGPRVTESSDPADSETIGPVATL</sequence>
<organism evidence="2 3">
    <name type="scientific">Microbacterium oleivorans</name>
    <dbReference type="NCBI Taxonomy" id="273677"/>
    <lineage>
        <taxon>Bacteria</taxon>
        <taxon>Bacillati</taxon>
        <taxon>Actinomycetota</taxon>
        <taxon>Actinomycetes</taxon>
        <taxon>Micrococcales</taxon>
        <taxon>Microbacteriaceae</taxon>
        <taxon>Microbacterium</taxon>
    </lineage>
</organism>
<proteinExistence type="predicted"/>
<feature type="region of interest" description="Disordered" evidence="1">
    <location>
        <begin position="23"/>
        <end position="48"/>
    </location>
</feature>
<dbReference type="EMBL" id="CP058316">
    <property type="protein sequence ID" value="QLD11644.1"/>
    <property type="molecule type" value="Genomic_DNA"/>
</dbReference>
<dbReference type="AlphaFoldDB" id="A0A7D5EWW0"/>
<accession>A0A7D5EWW0</accession>
<reference evidence="2 3" key="1">
    <citation type="submission" date="2020-06" db="EMBL/GenBank/DDBJ databases">
        <authorList>
            <person name="Jo H."/>
        </authorList>
    </citation>
    <scope>NUCLEOTIDE SEQUENCE [LARGE SCALE GENOMIC DNA]</scope>
    <source>
        <strain evidence="2 3">I46</strain>
    </source>
</reference>
<dbReference type="RefSeq" id="WP_178011741.1">
    <property type="nucleotide sequence ID" value="NZ_CP058316.1"/>
</dbReference>
<evidence type="ECO:0000313" key="2">
    <source>
        <dbReference type="EMBL" id="QLD11644.1"/>
    </source>
</evidence>
<evidence type="ECO:0000313" key="3">
    <source>
        <dbReference type="Proteomes" id="UP000509638"/>
    </source>
</evidence>
<evidence type="ECO:0000256" key="1">
    <source>
        <dbReference type="SAM" id="MobiDB-lite"/>
    </source>
</evidence>